<protein>
    <submittedName>
        <fullName evidence="1">Uncharacterized protein</fullName>
    </submittedName>
</protein>
<organism evidence="1 2">
    <name type="scientific">Linnemannia schmuckeri</name>
    <dbReference type="NCBI Taxonomy" id="64567"/>
    <lineage>
        <taxon>Eukaryota</taxon>
        <taxon>Fungi</taxon>
        <taxon>Fungi incertae sedis</taxon>
        <taxon>Mucoromycota</taxon>
        <taxon>Mortierellomycotina</taxon>
        <taxon>Mortierellomycetes</taxon>
        <taxon>Mortierellales</taxon>
        <taxon>Mortierellaceae</taxon>
        <taxon>Linnemannia</taxon>
    </lineage>
</organism>
<dbReference type="AlphaFoldDB" id="A0A9P5V5S3"/>
<dbReference type="Proteomes" id="UP000748756">
    <property type="component" value="Unassembled WGS sequence"/>
</dbReference>
<proteinExistence type="predicted"/>
<keyword evidence="2" id="KW-1185">Reference proteome</keyword>
<name>A0A9P5V5S3_9FUNG</name>
<dbReference type="EMBL" id="JAAAUQ010001658">
    <property type="protein sequence ID" value="KAF9136514.1"/>
    <property type="molecule type" value="Genomic_DNA"/>
</dbReference>
<feature type="non-terminal residue" evidence="1">
    <location>
        <position position="1"/>
    </location>
</feature>
<gene>
    <name evidence="1" type="ORF">BG015_003100</name>
</gene>
<reference evidence="1" key="1">
    <citation type="journal article" date="2020" name="Fungal Divers.">
        <title>Resolving the Mortierellaceae phylogeny through synthesis of multi-gene phylogenetics and phylogenomics.</title>
        <authorList>
            <person name="Vandepol N."/>
            <person name="Liber J."/>
            <person name="Desiro A."/>
            <person name="Na H."/>
            <person name="Kennedy M."/>
            <person name="Barry K."/>
            <person name="Grigoriev I.V."/>
            <person name="Miller A.N."/>
            <person name="O'Donnell K."/>
            <person name="Stajich J.E."/>
            <person name="Bonito G."/>
        </authorList>
    </citation>
    <scope>NUCLEOTIDE SEQUENCE</scope>
    <source>
        <strain evidence="1">NRRL 6426</strain>
    </source>
</reference>
<evidence type="ECO:0000313" key="1">
    <source>
        <dbReference type="EMBL" id="KAF9136514.1"/>
    </source>
</evidence>
<dbReference type="OrthoDB" id="2447903at2759"/>
<sequence length="71" mass="7883">VEDTFGLCGNAFSKPEGSDTRLIHITSAQPELFDALLEFRPYQCIVQAIELPLKFDKIDTPSTPVKASKDE</sequence>
<comment type="caution">
    <text evidence="1">The sequence shown here is derived from an EMBL/GenBank/DDBJ whole genome shotgun (WGS) entry which is preliminary data.</text>
</comment>
<evidence type="ECO:0000313" key="2">
    <source>
        <dbReference type="Proteomes" id="UP000748756"/>
    </source>
</evidence>
<accession>A0A9P5V5S3</accession>